<protein>
    <submittedName>
        <fullName evidence="1">Uncharacterized protein</fullName>
    </submittedName>
</protein>
<dbReference type="EMBL" id="CP121646">
    <property type="protein sequence ID" value="WFU66191.1"/>
    <property type="molecule type" value="Genomic_DNA"/>
</dbReference>
<reference evidence="1 2" key="1">
    <citation type="submission" date="2023-04" db="EMBL/GenBank/DDBJ databases">
        <title>Australian commercial rhizobial inoculants.</title>
        <authorList>
            <person name="Kohlmeier M.G."/>
            <person name="O'Hara G.W."/>
            <person name="Colombi E."/>
            <person name="Ramsay J.P."/>
            <person name="Terpolilli J."/>
        </authorList>
    </citation>
    <scope>NUCLEOTIDE SEQUENCE [LARGE SCALE GENOMIC DNA]</scope>
    <source>
        <strain evidence="1 2">CB627</strain>
    </source>
</reference>
<gene>
    <name evidence="1" type="ORF">QA636_12035</name>
</gene>
<keyword evidence="2" id="KW-1185">Reference proteome</keyword>
<proteinExistence type="predicted"/>
<dbReference type="Proteomes" id="UP001221546">
    <property type="component" value="Chromosome"/>
</dbReference>
<dbReference type="RefSeq" id="WP_253589527.1">
    <property type="nucleotide sequence ID" value="NZ_CP121646.1"/>
</dbReference>
<name>A0ABY8JNW5_9BRAD</name>
<evidence type="ECO:0000313" key="2">
    <source>
        <dbReference type="Proteomes" id="UP001221546"/>
    </source>
</evidence>
<sequence>MTYVSTAVSHTIGVYQAGPRATAGTLVAGGLGHFQTTPDHWLHIEWVSDQRLTKIVIFGVLGGGRSHRAHIGVIRVVAPIFVMLESAR</sequence>
<accession>A0ABY8JNW5</accession>
<evidence type="ECO:0000313" key="1">
    <source>
        <dbReference type="EMBL" id="WFU66191.1"/>
    </source>
</evidence>
<organism evidence="1 2">
    <name type="scientific">Bradyrhizobium brasilense</name>
    <dbReference type="NCBI Taxonomy" id="1419277"/>
    <lineage>
        <taxon>Bacteria</taxon>
        <taxon>Pseudomonadati</taxon>
        <taxon>Pseudomonadota</taxon>
        <taxon>Alphaproteobacteria</taxon>
        <taxon>Hyphomicrobiales</taxon>
        <taxon>Nitrobacteraceae</taxon>
        <taxon>Bradyrhizobium</taxon>
    </lineage>
</organism>